<keyword evidence="1" id="KW-0472">Membrane</keyword>
<sequence>MSDSSPVNDSLAPPAPVKDVIAQQRADYDCTPCRLMGSLVFTGLGVYTYGSGMRQLREREMEILRSGTMFGMRVRRGSIYALSASLVGLGVYRLVN</sequence>
<evidence type="ECO:0000313" key="3">
    <source>
        <dbReference type="EMBL" id="KAF2767061.1"/>
    </source>
</evidence>
<reference evidence="3" key="1">
    <citation type="journal article" date="2020" name="Stud. Mycol.">
        <title>101 Dothideomycetes genomes: a test case for predicting lifestyles and emergence of pathogens.</title>
        <authorList>
            <person name="Haridas S."/>
            <person name="Albert R."/>
            <person name="Binder M."/>
            <person name="Bloem J."/>
            <person name="Labutti K."/>
            <person name="Salamov A."/>
            <person name="Andreopoulos B."/>
            <person name="Baker S."/>
            <person name="Barry K."/>
            <person name="Bills G."/>
            <person name="Bluhm B."/>
            <person name="Cannon C."/>
            <person name="Castanera R."/>
            <person name="Culley D."/>
            <person name="Daum C."/>
            <person name="Ezra D."/>
            <person name="Gonzalez J."/>
            <person name="Henrissat B."/>
            <person name="Kuo A."/>
            <person name="Liang C."/>
            <person name="Lipzen A."/>
            <person name="Lutzoni F."/>
            <person name="Magnuson J."/>
            <person name="Mondo S."/>
            <person name="Nolan M."/>
            <person name="Ohm R."/>
            <person name="Pangilinan J."/>
            <person name="Park H.-J."/>
            <person name="Ramirez L."/>
            <person name="Alfaro M."/>
            <person name="Sun H."/>
            <person name="Tritt A."/>
            <person name="Yoshinaga Y."/>
            <person name="Zwiers L.-H."/>
            <person name="Turgeon B."/>
            <person name="Goodwin S."/>
            <person name="Spatafora J."/>
            <person name="Crous P."/>
            <person name="Grigoriev I."/>
        </authorList>
    </citation>
    <scope>NUCLEOTIDE SEQUENCE</scope>
    <source>
        <strain evidence="3">CBS 116005</strain>
    </source>
</reference>
<dbReference type="AlphaFoldDB" id="A0A6G1L2A8"/>
<dbReference type="OrthoDB" id="6604875at2759"/>
<evidence type="ECO:0000313" key="4">
    <source>
        <dbReference type="Proteomes" id="UP000799436"/>
    </source>
</evidence>
<keyword evidence="1" id="KW-0812">Transmembrane</keyword>
<proteinExistence type="predicted"/>
<keyword evidence="4" id="KW-1185">Reference proteome</keyword>
<evidence type="ECO:0000256" key="1">
    <source>
        <dbReference type="SAM" id="Phobius"/>
    </source>
</evidence>
<accession>A0A6G1L2A8</accession>
<feature type="transmembrane region" description="Helical" evidence="1">
    <location>
        <begin position="35"/>
        <end position="56"/>
    </location>
</feature>
<protein>
    <recommendedName>
        <fullName evidence="2">Distal membrane-arm assembly complex protein 1-like domain-containing protein</fullName>
    </recommendedName>
</protein>
<name>A0A6G1L2A8_9PEZI</name>
<dbReference type="PANTHER" id="PTHR28048:SF1">
    <property type="entry name" value="ACR195WP"/>
    <property type="match status" value="1"/>
</dbReference>
<keyword evidence="1" id="KW-1133">Transmembrane helix</keyword>
<dbReference type="Proteomes" id="UP000799436">
    <property type="component" value="Unassembled WGS sequence"/>
</dbReference>
<dbReference type="InterPro" id="IPR028036">
    <property type="entry name" value="DMAC1-like_dom"/>
</dbReference>
<dbReference type="InterPro" id="IPR053092">
    <property type="entry name" value="Mitochondrial_unc_protein"/>
</dbReference>
<feature type="domain" description="Distal membrane-arm assembly complex protein 1-like" evidence="2">
    <location>
        <begin position="29"/>
        <end position="65"/>
    </location>
</feature>
<gene>
    <name evidence="3" type="ORF">EJ03DRAFT_161413</name>
</gene>
<dbReference type="PANTHER" id="PTHR28048">
    <property type="entry name" value="ACR195WP"/>
    <property type="match status" value="1"/>
</dbReference>
<dbReference type="EMBL" id="ML995861">
    <property type="protein sequence ID" value="KAF2767061.1"/>
    <property type="molecule type" value="Genomic_DNA"/>
</dbReference>
<feature type="transmembrane region" description="Helical" evidence="1">
    <location>
        <begin position="77"/>
        <end position="95"/>
    </location>
</feature>
<organism evidence="3 4">
    <name type="scientific">Teratosphaeria nubilosa</name>
    <dbReference type="NCBI Taxonomy" id="161662"/>
    <lineage>
        <taxon>Eukaryota</taxon>
        <taxon>Fungi</taxon>
        <taxon>Dikarya</taxon>
        <taxon>Ascomycota</taxon>
        <taxon>Pezizomycotina</taxon>
        <taxon>Dothideomycetes</taxon>
        <taxon>Dothideomycetidae</taxon>
        <taxon>Mycosphaerellales</taxon>
        <taxon>Teratosphaeriaceae</taxon>
        <taxon>Teratosphaeria</taxon>
    </lineage>
</organism>
<dbReference type="Pfam" id="PF15055">
    <property type="entry name" value="DMAC1_Dmo2"/>
    <property type="match status" value="1"/>
</dbReference>
<evidence type="ECO:0000259" key="2">
    <source>
        <dbReference type="Pfam" id="PF15055"/>
    </source>
</evidence>